<dbReference type="Pfam" id="PF14060">
    <property type="entry name" value="DUF4252"/>
    <property type="match status" value="1"/>
</dbReference>
<sequence length="175" mass="19690">MKKIILGIMAIVLFSCNNKGSLQKYFVENSESSNFISLDVTPSIINTEKLTLSQKDKETLSSFEKMNILAFKKDSLNVKVYDVEKEKVKGLLKDEAYQELLKIGSGSEGGALYYVGDEEKINEFVLFANSKENGFAVVRILGDDMNPTRIMNLISLINKSDVKLDEFKALQNMLK</sequence>
<dbReference type="EMBL" id="CP090145">
    <property type="protein sequence ID" value="UOX32551.1"/>
    <property type="molecule type" value="Genomic_DNA"/>
</dbReference>
<reference evidence="1" key="2">
    <citation type="submission" date="2022-04" db="EMBL/GenBank/DDBJ databases">
        <title>Complete Genome Sequence of Flavobacterium sediminilitoris YSM-43, Isolated from a Tidal Sediment.</title>
        <authorList>
            <person name="Lee P.A."/>
        </authorList>
    </citation>
    <scope>NUCLEOTIDE SEQUENCE</scope>
    <source>
        <strain evidence="1">YSM-43</strain>
    </source>
</reference>
<proteinExistence type="predicted"/>
<protein>
    <submittedName>
        <fullName evidence="1">DUF4252 domain-containing protein</fullName>
    </submittedName>
</protein>
<accession>A0ABY4HJN3</accession>
<dbReference type="RefSeq" id="WP_045968179.1">
    <property type="nucleotide sequence ID" value="NZ_CP090145.1"/>
</dbReference>
<dbReference type="Proteomes" id="UP000830454">
    <property type="component" value="Chromosome"/>
</dbReference>
<reference evidence="1" key="1">
    <citation type="submission" date="2021-12" db="EMBL/GenBank/DDBJ databases">
        <authorList>
            <person name="Cha I.-T."/>
            <person name="Lee K.-E."/>
            <person name="Park S.-J."/>
        </authorList>
    </citation>
    <scope>NUCLEOTIDE SEQUENCE</scope>
    <source>
        <strain evidence="1">YSM-43</strain>
    </source>
</reference>
<dbReference type="InterPro" id="IPR025348">
    <property type="entry name" value="DUF4252"/>
</dbReference>
<name>A0ABY4HJN3_9FLAO</name>
<organism evidence="1 2">
    <name type="scientific">Flavobacterium sediminilitoris</name>
    <dbReference type="NCBI Taxonomy" id="2024526"/>
    <lineage>
        <taxon>Bacteria</taxon>
        <taxon>Pseudomonadati</taxon>
        <taxon>Bacteroidota</taxon>
        <taxon>Flavobacteriia</taxon>
        <taxon>Flavobacteriales</taxon>
        <taxon>Flavobacteriaceae</taxon>
        <taxon>Flavobacterium</taxon>
    </lineage>
</organism>
<evidence type="ECO:0000313" key="2">
    <source>
        <dbReference type="Proteomes" id="UP000830454"/>
    </source>
</evidence>
<evidence type="ECO:0000313" key="1">
    <source>
        <dbReference type="EMBL" id="UOX32551.1"/>
    </source>
</evidence>
<keyword evidence="2" id="KW-1185">Reference proteome</keyword>
<dbReference type="PROSITE" id="PS51257">
    <property type="entry name" value="PROKAR_LIPOPROTEIN"/>
    <property type="match status" value="1"/>
</dbReference>
<gene>
    <name evidence="1" type="ORF">LXD69_10855</name>
</gene>